<dbReference type="InterPro" id="IPR042047">
    <property type="entry name" value="SleB_dom1"/>
</dbReference>
<dbReference type="EMBL" id="AP009049">
    <property type="protein sequence ID" value="BAH07800.1"/>
    <property type="molecule type" value="Genomic_DNA"/>
</dbReference>
<dbReference type="Gene3D" id="1.10.10.2520">
    <property type="entry name" value="Cell wall hydrolase SleB, domain 1"/>
    <property type="match status" value="1"/>
</dbReference>
<proteinExistence type="predicted"/>
<dbReference type="GO" id="GO:0016787">
    <property type="term" value="F:hydrolase activity"/>
    <property type="evidence" value="ECO:0007669"/>
    <property type="project" value="InterPro"/>
</dbReference>
<organism evidence="2 3">
    <name type="scientific">Clostridium kluyveri (strain NBRC 12016)</name>
    <dbReference type="NCBI Taxonomy" id="583346"/>
    <lineage>
        <taxon>Bacteria</taxon>
        <taxon>Bacillati</taxon>
        <taxon>Bacillota</taxon>
        <taxon>Clostridia</taxon>
        <taxon>Eubacteriales</taxon>
        <taxon>Clostridiaceae</taxon>
        <taxon>Clostridium</taxon>
    </lineage>
</organism>
<gene>
    <name evidence="2" type="ordered locus">CKR_2749</name>
</gene>
<feature type="domain" description="Cell wall hydrolase SleB" evidence="1">
    <location>
        <begin position="22"/>
        <end position="140"/>
    </location>
</feature>
<protein>
    <recommendedName>
        <fullName evidence="1">Cell wall hydrolase SleB domain-containing protein</fullName>
    </recommendedName>
</protein>
<evidence type="ECO:0000313" key="3">
    <source>
        <dbReference type="Proteomes" id="UP000007969"/>
    </source>
</evidence>
<dbReference type="Pfam" id="PF07486">
    <property type="entry name" value="Hydrolase_2"/>
    <property type="match status" value="1"/>
</dbReference>
<reference evidence="3" key="1">
    <citation type="submission" date="2005-09" db="EMBL/GenBank/DDBJ databases">
        <title>Complete genome sequence of Clostridium kluyveri and comparative genomics of Clostridia species.</title>
        <authorList>
            <person name="Inui M."/>
            <person name="Nonaka H."/>
            <person name="Shinoda Y."/>
            <person name="Ikenaga Y."/>
            <person name="Abe M."/>
            <person name="Naito K."/>
            <person name="Vertes A.A."/>
            <person name="Yukawa H."/>
        </authorList>
    </citation>
    <scope>NUCLEOTIDE SEQUENCE [LARGE SCALE GENOMIC DNA]</scope>
    <source>
        <strain evidence="3">NBRC 12016</strain>
    </source>
</reference>
<dbReference type="AlphaFoldDB" id="B9E5M5"/>
<dbReference type="InterPro" id="IPR011105">
    <property type="entry name" value="Cell_wall_hydrolase_SleB"/>
</dbReference>
<dbReference type="Proteomes" id="UP000007969">
    <property type="component" value="Chromosome"/>
</dbReference>
<sequence length="149" mass="17150">MKSMAFSDRELLARIIKCEAGGEGDVGMRAVATTIMNRVRVPYGEYHRIGQGDIRRILYQEGQFDCMRSQIRGVTNPQTIWSNPPDQVHYDIADWALAGNRLFNIGYSLWYFNPYAPCPWLFPFNGVGSFQVKILQHCFYNPTELYAQT</sequence>
<dbReference type="HOGENOM" id="CLU_1775581_0_0_9"/>
<evidence type="ECO:0000313" key="2">
    <source>
        <dbReference type="EMBL" id="BAH07800.1"/>
    </source>
</evidence>
<name>B9E5M5_CLOK1</name>
<dbReference type="KEGG" id="ckr:CKR_2749"/>
<evidence type="ECO:0000259" key="1">
    <source>
        <dbReference type="Pfam" id="PF07486"/>
    </source>
</evidence>
<accession>B9E5M5</accession>